<organism evidence="4 5">
    <name type="scientific">Bacteroides thetaiotaomicron</name>
    <dbReference type="NCBI Taxonomy" id="818"/>
    <lineage>
        <taxon>Bacteria</taxon>
        <taxon>Pseudomonadati</taxon>
        <taxon>Bacteroidota</taxon>
        <taxon>Bacteroidia</taxon>
        <taxon>Bacteroidales</taxon>
        <taxon>Bacteroidaceae</taxon>
        <taxon>Bacteroides</taxon>
    </lineage>
</organism>
<dbReference type="InterPro" id="IPR012910">
    <property type="entry name" value="Plug_dom"/>
</dbReference>
<feature type="domain" description="TonB-dependent receptor plug" evidence="3">
    <location>
        <begin position="127"/>
        <end position="235"/>
    </location>
</feature>
<dbReference type="Proteomes" id="UP000095541">
    <property type="component" value="Unassembled WGS sequence"/>
</dbReference>
<dbReference type="FunFam" id="2.170.130.10:FF:000003">
    <property type="entry name" value="SusC/RagA family TonB-linked outer membrane protein"/>
    <property type="match status" value="1"/>
</dbReference>
<feature type="chain" id="PRO_5008032409" evidence="2">
    <location>
        <begin position="31"/>
        <end position="1062"/>
    </location>
</feature>
<keyword evidence="1" id="KW-1134">Transmembrane beta strand</keyword>
<dbReference type="Pfam" id="PF13715">
    <property type="entry name" value="CarbopepD_reg_2"/>
    <property type="match status" value="1"/>
</dbReference>
<keyword evidence="1" id="KW-0812">Transmembrane</keyword>
<keyword evidence="1" id="KW-0998">Cell outer membrane</keyword>
<dbReference type="InterPro" id="IPR023997">
    <property type="entry name" value="TonB-dep_OMP_SusC/RagA_CS"/>
</dbReference>
<dbReference type="InterPro" id="IPR023996">
    <property type="entry name" value="TonB-dep_OMP_SusC/RagA"/>
</dbReference>
<dbReference type="InterPro" id="IPR037066">
    <property type="entry name" value="Plug_dom_sf"/>
</dbReference>
<keyword evidence="1" id="KW-0472">Membrane</keyword>
<dbReference type="SUPFAM" id="SSF49464">
    <property type="entry name" value="Carboxypeptidase regulatory domain-like"/>
    <property type="match status" value="1"/>
</dbReference>
<evidence type="ECO:0000313" key="4">
    <source>
        <dbReference type="EMBL" id="CUP89446.1"/>
    </source>
</evidence>
<dbReference type="GO" id="GO:0009279">
    <property type="term" value="C:cell outer membrane"/>
    <property type="evidence" value="ECO:0007669"/>
    <property type="project" value="UniProtKB-SubCell"/>
</dbReference>
<dbReference type="InterPro" id="IPR039426">
    <property type="entry name" value="TonB-dep_rcpt-like"/>
</dbReference>
<feature type="signal peptide" evidence="2">
    <location>
        <begin position="1"/>
        <end position="30"/>
    </location>
</feature>
<evidence type="ECO:0000313" key="5">
    <source>
        <dbReference type="Proteomes" id="UP000095541"/>
    </source>
</evidence>
<protein>
    <submittedName>
        <fullName evidence="4">Putative outer membrane protein</fullName>
    </submittedName>
</protein>
<dbReference type="PROSITE" id="PS52016">
    <property type="entry name" value="TONB_DEPENDENT_REC_3"/>
    <property type="match status" value="1"/>
</dbReference>
<dbReference type="Gene3D" id="2.60.40.1120">
    <property type="entry name" value="Carboxypeptidase-like, regulatory domain"/>
    <property type="match status" value="1"/>
</dbReference>
<accession>A0A174RYY9</accession>
<sequence>MKTKRDRFNLFEKRWSMLLLLFMMSVASFAISDQLPATVRGRVIDSNGEALIGVSVLVRGTQKGTITDSGGNFSISGVSVGSVLEFSYIGFVKTDKKFDGKEMTVIMLEDNTSLDEVEIVAFGTQKKESVIGAITTIAPAELKVPSSNLTTSFAGRMAGMISYQRSGEPGADDASFFIRGITTFGYNQNPLILIDNIELTTADLSRLNTDDIESFSIMKDATATALYGARGANGVIYVKTKEGRKGKAKLNIRVENSISQATREIELADPVTYMQLYNEAIVTRDPSQPIYFSEDKIVNTVPGSNSLIYPATDWKKELLKDFTMNQRANVNISGGGDVARYYVAASFSQDNGILKQDGNNNFNTNINLKKYTLRSNVNIDVTKTTELLVRLSGAFDNYSGPVTSGTELYKMVMKASPVLFPAKYPVDVDHQYVKHTLFGNASDGVLYLNPYAEMVRGYKEYERSNLGAQIELKQNLKFITEGLSARLMINASRISYYEQPRWYSPYYYGLSTYNQYTGEYSIDMLNSEGTNKGTEYLTYDTGKGKKELTSTTYIEGALNYARDFKKHGVGGLLVLQINNRKYPNSSTLQGSLPYKNIGLSGRFTYSYDKRYFSEFNFGYNGSERFEKNNRWGFFPSFGLGWMISNEKFMDPLQNTISKLKLRASYGLVGNDNVGSERFYYLSEISMNSSAVGASFGYNKGAYGKNGVLVTRYANPEISWERATKVNYALELSLWNELNMTLEYYTEHRKDILQSRATIPNSVGLRATPYANIGEAKGNGVDLALDYNKVLGKKGWIQARANLTYAKSKYTVYEEMDWGYPWKSRIGYPTTQTWGYIAEGLFIDDADVANSPKQFGTYGAGDIRYRDLNGDNVITEADQAPIGYPTSPEIIYGFGPSFGFNNWDFSFFFQGSARSSFFLSYSAMSPFFKASGSNGMGGDYGSNKMTTTNNLAKVIADNHWSEDNRDANALWPRLSTYSISNNNQTNTWFMRNGAFLRLKQVEIGYTLPKRLLSKLGVSNCRFYLSGTNLFCVSSFKDWDVEMAGNGLGYPLQRVYNIGLNLTF</sequence>
<comment type="subcellular location">
    <subcellularLocation>
        <location evidence="1">Cell outer membrane</location>
        <topology evidence="1">Multi-pass membrane protein</topology>
    </subcellularLocation>
</comment>
<gene>
    <name evidence="4" type="ORF">ERS852557_02094</name>
</gene>
<proteinExistence type="inferred from homology"/>
<dbReference type="NCBIfam" id="TIGR04057">
    <property type="entry name" value="SusC_RagA_signa"/>
    <property type="match status" value="1"/>
</dbReference>
<dbReference type="NCBIfam" id="TIGR04056">
    <property type="entry name" value="OMP_RagA_SusC"/>
    <property type="match status" value="1"/>
</dbReference>
<dbReference type="RefSeq" id="WP_055218627.1">
    <property type="nucleotide sequence ID" value="NZ_CZBI01000002.1"/>
</dbReference>
<dbReference type="Gene3D" id="2.170.130.10">
    <property type="entry name" value="TonB-dependent receptor, plug domain"/>
    <property type="match status" value="1"/>
</dbReference>
<dbReference type="InterPro" id="IPR008969">
    <property type="entry name" value="CarboxyPept-like_regulatory"/>
</dbReference>
<comment type="similarity">
    <text evidence="1">Belongs to the TonB-dependent receptor family.</text>
</comment>
<evidence type="ECO:0000256" key="2">
    <source>
        <dbReference type="SAM" id="SignalP"/>
    </source>
</evidence>
<dbReference type="SUPFAM" id="SSF56935">
    <property type="entry name" value="Porins"/>
    <property type="match status" value="1"/>
</dbReference>
<reference evidence="4 5" key="1">
    <citation type="submission" date="2015-09" db="EMBL/GenBank/DDBJ databases">
        <authorList>
            <consortium name="Pathogen Informatics"/>
        </authorList>
    </citation>
    <scope>NUCLEOTIDE SEQUENCE [LARGE SCALE GENOMIC DNA]</scope>
    <source>
        <strain evidence="4 5">2789STDY5834945</strain>
    </source>
</reference>
<dbReference type="EMBL" id="CZBI01000002">
    <property type="protein sequence ID" value="CUP89446.1"/>
    <property type="molecule type" value="Genomic_DNA"/>
</dbReference>
<keyword evidence="2" id="KW-0732">Signal</keyword>
<evidence type="ECO:0000259" key="3">
    <source>
        <dbReference type="Pfam" id="PF07715"/>
    </source>
</evidence>
<evidence type="ECO:0000256" key="1">
    <source>
        <dbReference type="PROSITE-ProRule" id="PRU01360"/>
    </source>
</evidence>
<keyword evidence="1" id="KW-0813">Transport</keyword>
<dbReference type="AlphaFoldDB" id="A0A174RYY9"/>
<dbReference type="Pfam" id="PF07715">
    <property type="entry name" value="Plug"/>
    <property type="match status" value="1"/>
</dbReference>
<name>A0A174RYY9_BACT4</name>